<sequence length="265" mass="30164">MERTVNSDEMTQATYRETPYEDQTWEIVGEITASEEFQPMEVATIDGEKICIDPMFPDYGGRYGDPNLARPYLKPGETLKRKSVEEEEAEQGIIRVHRDDIERAIREAGEKARLEAVEQLVEENERKMQRVEETLLTVFKDYQVQVTEILSALEKKAVELAVSISEKIIGYAVEINPEYIIPLIKEAFKLAGSSHIAKVRVSPQDLEFIEVLGIQKIIREFTDINFVGDESIRSGCVVETTAGEIDYQIDKSWDRIKDSVVKAVS</sequence>
<dbReference type="InterPro" id="IPR018035">
    <property type="entry name" value="Flagellar_FliH/T3SS_HrpE"/>
</dbReference>
<protein>
    <recommendedName>
        <fullName evidence="7">Flagellar assembly protein FliH/Type III secretion system HrpE domain-containing protein</fullName>
    </recommendedName>
</protein>
<dbReference type="PANTHER" id="PTHR34982:SF1">
    <property type="entry name" value="FLAGELLAR ASSEMBLY PROTEIN FLIH"/>
    <property type="match status" value="1"/>
</dbReference>
<dbReference type="AlphaFoldDB" id="A0A7X9IKT9"/>
<evidence type="ECO:0000256" key="5">
    <source>
        <dbReference type="ARBA" id="ARBA00022927"/>
    </source>
</evidence>
<accession>A0A7X9IKT9</accession>
<organism evidence="8 9">
    <name type="scientific">SAR324 cluster bacterium</name>
    <dbReference type="NCBI Taxonomy" id="2024889"/>
    <lineage>
        <taxon>Bacteria</taxon>
        <taxon>Deltaproteobacteria</taxon>
        <taxon>SAR324 cluster</taxon>
    </lineage>
</organism>
<evidence type="ECO:0000256" key="1">
    <source>
        <dbReference type="ARBA" id="ARBA00003041"/>
    </source>
</evidence>
<keyword evidence="3" id="KW-0813">Transport</keyword>
<evidence type="ECO:0000313" key="9">
    <source>
        <dbReference type="Proteomes" id="UP000524246"/>
    </source>
</evidence>
<dbReference type="GO" id="GO:0015031">
    <property type="term" value="P:protein transport"/>
    <property type="evidence" value="ECO:0007669"/>
    <property type="project" value="UniProtKB-KW"/>
</dbReference>
<evidence type="ECO:0000259" key="7">
    <source>
        <dbReference type="Pfam" id="PF02108"/>
    </source>
</evidence>
<comment type="similarity">
    <text evidence="2">Belongs to the FliH family.</text>
</comment>
<dbReference type="PANTHER" id="PTHR34982">
    <property type="entry name" value="YOP PROTEINS TRANSLOCATION PROTEIN L"/>
    <property type="match status" value="1"/>
</dbReference>
<evidence type="ECO:0000256" key="3">
    <source>
        <dbReference type="ARBA" id="ARBA00022448"/>
    </source>
</evidence>
<gene>
    <name evidence="8" type="ORF">GYA55_12855</name>
</gene>
<dbReference type="SUPFAM" id="SSF160527">
    <property type="entry name" value="V-type ATPase subunit E-like"/>
    <property type="match status" value="1"/>
</dbReference>
<evidence type="ECO:0000256" key="2">
    <source>
        <dbReference type="ARBA" id="ARBA00006602"/>
    </source>
</evidence>
<keyword evidence="4" id="KW-1005">Bacterial flagellum biogenesis</keyword>
<name>A0A7X9IKT9_9DELT</name>
<dbReference type="GO" id="GO:0005829">
    <property type="term" value="C:cytosol"/>
    <property type="evidence" value="ECO:0007669"/>
    <property type="project" value="TreeGrafter"/>
</dbReference>
<keyword evidence="6" id="KW-1006">Bacterial flagellum protein export</keyword>
<dbReference type="Pfam" id="PF02108">
    <property type="entry name" value="FliH"/>
    <property type="match status" value="1"/>
</dbReference>
<dbReference type="Proteomes" id="UP000524246">
    <property type="component" value="Unassembled WGS sequence"/>
</dbReference>
<comment type="function">
    <text evidence="1">Needed for flagellar regrowth and assembly.</text>
</comment>
<evidence type="ECO:0000256" key="6">
    <source>
        <dbReference type="ARBA" id="ARBA00023225"/>
    </source>
</evidence>
<comment type="caution">
    <text evidence="8">The sequence shown here is derived from an EMBL/GenBank/DDBJ whole genome shotgun (WGS) entry which is preliminary data.</text>
</comment>
<dbReference type="GO" id="GO:0044781">
    <property type="term" value="P:bacterial-type flagellum organization"/>
    <property type="evidence" value="ECO:0007669"/>
    <property type="project" value="UniProtKB-KW"/>
</dbReference>
<proteinExistence type="inferred from homology"/>
<dbReference type="EMBL" id="JAAZON010000590">
    <property type="protein sequence ID" value="NMC64045.1"/>
    <property type="molecule type" value="Genomic_DNA"/>
</dbReference>
<keyword evidence="5" id="KW-0653">Protein transport</keyword>
<dbReference type="InterPro" id="IPR051472">
    <property type="entry name" value="T3SS_Stator/FliH"/>
</dbReference>
<reference evidence="8 9" key="1">
    <citation type="journal article" date="2020" name="Biotechnol. Biofuels">
        <title>New insights from the biogas microbiome by comprehensive genome-resolved metagenomics of nearly 1600 species originating from multiple anaerobic digesters.</title>
        <authorList>
            <person name="Campanaro S."/>
            <person name="Treu L."/>
            <person name="Rodriguez-R L.M."/>
            <person name="Kovalovszki A."/>
            <person name="Ziels R.M."/>
            <person name="Maus I."/>
            <person name="Zhu X."/>
            <person name="Kougias P.G."/>
            <person name="Basile A."/>
            <person name="Luo G."/>
            <person name="Schluter A."/>
            <person name="Konstantinidis K.T."/>
            <person name="Angelidaki I."/>
        </authorList>
    </citation>
    <scope>NUCLEOTIDE SEQUENCE [LARGE SCALE GENOMIC DNA]</scope>
    <source>
        <strain evidence="8">AS27yjCOA_65</strain>
    </source>
</reference>
<feature type="domain" description="Flagellar assembly protein FliH/Type III secretion system HrpE" evidence="7">
    <location>
        <begin position="135"/>
        <end position="256"/>
    </location>
</feature>
<evidence type="ECO:0000256" key="4">
    <source>
        <dbReference type="ARBA" id="ARBA00022795"/>
    </source>
</evidence>
<evidence type="ECO:0000313" key="8">
    <source>
        <dbReference type="EMBL" id="NMC64045.1"/>
    </source>
</evidence>